<organism evidence="7 8">
    <name type="scientific">Rhodoblastus acidophilus</name>
    <name type="common">Rhodopseudomonas acidophila</name>
    <dbReference type="NCBI Taxonomy" id="1074"/>
    <lineage>
        <taxon>Bacteria</taxon>
        <taxon>Pseudomonadati</taxon>
        <taxon>Pseudomonadota</taxon>
        <taxon>Alphaproteobacteria</taxon>
        <taxon>Hyphomicrobiales</taxon>
        <taxon>Rhodoblastaceae</taxon>
        <taxon>Rhodoblastus</taxon>
    </lineage>
</organism>
<dbReference type="InterPro" id="IPR050738">
    <property type="entry name" value="Sulfatase"/>
</dbReference>
<evidence type="ECO:0000313" key="7">
    <source>
        <dbReference type="EMBL" id="SNB52345.1"/>
    </source>
</evidence>
<dbReference type="InterPro" id="IPR017850">
    <property type="entry name" value="Alkaline_phosphatase_core_sf"/>
</dbReference>
<dbReference type="RefSeq" id="WP_244593180.1">
    <property type="nucleotide sequence ID" value="NZ_FYDG01000001.1"/>
</dbReference>
<dbReference type="EMBL" id="FYDG01000001">
    <property type="protein sequence ID" value="SNB52345.1"/>
    <property type="molecule type" value="Genomic_DNA"/>
</dbReference>
<keyword evidence="8" id="KW-1185">Reference proteome</keyword>
<dbReference type="PANTHER" id="PTHR42693:SF43">
    <property type="entry name" value="BLL2667 PROTEIN"/>
    <property type="match status" value="1"/>
</dbReference>
<evidence type="ECO:0000256" key="3">
    <source>
        <dbReference type="ARBA" id="ARBA00022801"/>
    </source>
</evidence>
<dbReference type="Gene3D" id="3.30.1120.10">
    <property type="match status" value="1"/>
</dbReference>
<dbReference type="InterPro" id="IPR000917">
    <property type="entry name" value="Sulfatase_N"/>
</dbReference>
<evidence type="ECO:0000313" key="8">
    <source>
        <dbReference type="Proteomes" id="UP000198418"/>
    </source>
</evidence>
<name>A0A212PZ13_RHOAC</name>
<dbReference type="InterPro" id="IPR024607">
    <property type="entry name" value="Sulfatase_CS"/>
</dbReference>
<proteinExistence type="inferred from homology"/>
<protein>
    <submittedName>
        <fullName evidence="7">Arylsulfatase</fullName>
    </submittedName>
</protein>
<gene>
    <name evidence="7" type="ORF">SAMN06265338_101234</name>
</gene>
<evidence type="ECO:0000256" key="1">
    <source>
        <dbReference type="ARBA" id="ARBA00008779"/>
    </source>
</evidence>
<evidence type="ECO:0000256" key="2">
    <source>
        <dbReference type="ARBA" id="ARBA00022723"/>
    </source>
</evidence>
<dbReference type="Gene3D" id="3.40.720.10">
    <property type="entry name" value="Alkaline Phosphatase, subunit A"/>
    <property type="match status" value="1"/>
</dbReference>
<feature type="region of interest" description="Disordered" evidence="5">
    <location>
        <begin position="1"/>
        <end position="43"/>
    </location>
</feature>
<keyword evidence="3" id="KW-0378">Hydrolase</keyword>
<dbReference type="PANTHER" id="PTHR42693">
    <property type="entry name" value="ARYLSULFATASE FAMILY MEMBER"/>
    <property type="match status" value="1"/>
</dbReference>
<dbReference type="Proteomes" id="UP000198418">
    <property type="component" value="Unassembled WGS sequence"/>
</dbReference>
<comment type="similarity">
    <text evidence="1">Belongs to the sulfatase family.</text>
</comment>
<sequence>MVLTGAARAGAAEESLPKPPPAFAGKIDIDRDKSTPDWPKAVKPRDGAPNVVVILLDDVGFSATSALGGPVSTPELDKLAAGGLRYNNFHVNSMCSPTRASLLTGRNSHKVGFGNITELAAGYPGYTSILRKDSAGIAEVLRQNGYATAAFGKWHNTPVWEAGPTGPFDHWPTHLGFEHFYGFVKAADSQYEPQLFRDTVPVEPTRTPAQGYHFTTDIVDEAVSWLHQEDAVTPEKPFFIYFAPGATHAPLQVPQQWVDKYKGKFDAGWDKIREETYKRQKQIGAIPANAELTPRPAELPAWDSLTPDQKKLLARQAEVYAGFLEHTDYEVGRLLKAIADEGKGDNTLVLYVVGDNGASFEGGLEGSDFAGLDGKPEPLETRLQEAGKLGGELVFNSYATAWGWAFDAPFQWGKQVASHLGGTTDPLVVSWPGHIKDGGAVRGQFSHVTDIAPTIYEAAGVAFPKSVDGAEQIPLDGTSLLPSIASAKAPTAHTIQYFEMLGNRGIYKDGWWAGARHLLPWRSAQQIHSAKIGDRPWELYNLNEDYSQAHDLAEKNPGKLKELVELFDEEAKRNNVYPLAPRWDRPPSPSDNRTLFVYRPGAERIPENILPPLRGRAYALTAEVSIPDARTEGVIVADGGRFGGFSLYVKDGKLIYEASAAGHTVGKIVAEKLPLGDARIVVELQPDEAGGDAGPALFGPARAATARLSVNGKPAGETHLVNASAFSHESLEVGKDLSSPVSPDYSAPFVFTGKIDKVTLQLK</sequence>
<dbReference type="GO" id="GO:0016787">
    <property type="term" value="F:hydrolase activity"/>
    <property type="evidence" value="ECO:0007669"/>
    <property type="project" value="UniProtKB-KW"/>
</dbReference>
<evidence type="ECO:0000256" key="5">
    <source>
        <dbReference type="SAM" id="MobiDB-lite"/>
    </source>
</evidence>
<dbReference type="CDD" id="cd16025">
    <property type="entry name" value="PAS_like"/>
    <property type="match status" value="1"/>
</dbReference>
<dbReference type="PROSITE" id="PS00523">
    <property type="entry name" value="SULFATASE_1"/>
    <property type="match status" value="1"/>
</dbReference>
<dbReference type="GO" id="GO:0046872">
    <property type="term" value="F:metal ion binding"/>
    <property type="evidence" value="ECO:0007669"/>
    <property type="project" value="UniProtKB-KW"/>
</dbReference>
<dbReference type="SUPFAM" id="SSF53649">
    <property type="entry name" value="Alkaline phosphatase-like"/>
    <property type="match status" value="1"/>
</dbReference>
<keyword evidence="2" id="KW-0479">Metal-binding</keyword>
<accession>A0A212PZ13</accession>
<evidence type="ECO:0000256" key="4">
    <source>
        <dbReference type="ARBA" id="ARBA00022837"/>
    </source>
</evidence>
<dbReference type="Pfam" id="PF00884">
    <property type="entry name" value="Sulfatase"/>
    <property type="match status" value="1"/>
</dbReference>
<keyword evidence="4" id="KW-0106">Calcium</keyword>
<dbReference type="AlphaFoldDB" id="A0A212PZ13"/>
<evidence type="ECO:0000259" key="6">
    <source>
        <dbReference type="Pfam" id="PF00884"/>
    </source>
</evidence>
<reference evidence="8" key="1">
    <citation type="submission" date="2017-06" db="EMBL/GenBank/DDBJ databases">
        <authorList>
            <person name="Varghese N."/>
            <person name="Submissions S."/>
        </authorList>
    </citation>
    <scope>NUCLEOTIDE SEQUENCE [LARGE SCALE GENOMIC DNA]</scope>
    <source>
        <strain evidence="8">DSM 137</strain>
    </source>
</reference>
<feature type="domain" description="Sulfatase N-terminal" evidence="6">
    <location>
        <begin position="49"/>
        <end position="461"/>
    </location>
</feature>